<accession>A0A146GFM4</accession>
<dbReference type="STRING" id="690879.TSACC_3320"/>
<dbReference type="PANTHER" id="PTHR36447">
    <property type="entry name" value="BETA-GALACTOSIDASE GANA"/>
    <property type="match status" value="1"/>
</dbReference>
<dbReference type="GO" id="GO:0005975">
    <property type="term" value="P:carbohydrate metabolic process"/>
    <property type="evidence" value="ECO:0007669"/>
    <property type="project" value="InterPro"/>
</dbReference>
<feature type="domain" description="Beta-galactosidase trimerisation" evidence="1">
    <location>
        <begin position="63"/>
        <end position="154"/>
    </location>
</feature>
<dbReference type="GO" id="GO:0004565">
    <property type="term" value="F:beta-galactosidase activity"/>
    <property type="evidence" value="ECO:0007669"/>
    <property type="project" value="InterPro"/>
</dbReference>
<comment type="caution">
    <text evidence="2">The sequence shown here is derived from an EMBL/GenBank/DDBJ whole genome shotgun (WGS) entry which is preliminary data.</text>
</comment>
<dbReference type="Pfam" id="PF08532">
    <property type="entry name" value="Glyco_hydro_42M"/>
    <property type="match status" value="1"/>
</dbReference>
<evidence type="ECO:0000313" key="3">
    <source>
        <dbReference type="Proteomes" id="UP000076023"/>
    </source>
</evidence>
<dbReference type="CDD" id="cd03143">
    <property type="entry name" value="A4_beta-galactosidase_middle_domain"/>
    <property type="match status" value="1"/>
</dbReference>
<organism evidence="2 3">
    <name type="scientific">Terrimicrobium sacchariphilum</name>
    <dbReference type="NCBI Taxonomy" id="690879"/>
    <lineage>
        <taxon>Bacteria</taxon>
        <taxon>Pseudomonadati</taxon>
        <taxon>Verrucomicrobiota</taxon>
        <taxon>Terrimicrobiia</taxon>
        <taxon>Terrimicrobiales</taxon>
        <taxon>Terrimicrobiaceae</taxon>
        <taxon>Terrimicrobium</taxon>
    </lineage>
</organism>
<evidence type="ECO:0000259" key="1">
    <source>
        <dbReference type="Pfam" id="PF08532"/>
    </source>
</evidence>
<dbReference type="SUPFAM" id="SSF52317">
    <property type="entry name" value="Class I glutamine amidotransferase-like"/>
    <property type="match status" value="1"/>
</dbReference>
<keyword evidence="3" id="KW-1185">Reference proteome</keyword>
<name>A0A146GFM4_TERSA</name>
<dbReference type="Proteomes" id="UP000076023">
    <property type="component" value="Unassembled WGS sequence"/>
</dbReference>
<protein>
    <submittedName>
        <fullName evidence="2">Beta-galactosidase trimerisation domain-containing protein</fullName>
    </submittedName>
</protein>
<gene>
    <name evidence="2" type="ORF">TSACC_3320</name>
</gene>
<proteinExistence type="predicted"/>
<evidence type="ECO:0000313" key="2">
    <source>
        <dbReference type="EMBL" id="GAT35256.1"/>
    </source>
</evidence>
<dbReference type="AlphaFoldDB" id="A0A146GFM4"/>
<dbReference type="InterPro" id="IPR029062">
    <property type="entry name" value="Class_I_gatase-like"/>
</dbReference>
<dbReference type="InParanoid" id="A0A146GFM4"/>
<dbReference type="OrthoDB" id="9800974at2"/>
<reference evidence="3" key="1">
    <citation type="journal article" date="2017" name="Genome Announc.">
        <title>Draft Genome Sequence of Terrimicrobium sacchariphilum NM-5T, a Facultative Anaerobic Soil Bacterium of the Class Spartobacteria.</title>
        <authorList>
            <person name="Qiu Y.L."/>
            <person name="Tourlousse D.M."/>
            <person name="Matsuura N."/>
            <person name="Ohashi A."/>
            <person name="Sekiguchi Y."/>
        </authorList>
    </citation>
    <scope>NUCLEOTIDE SEQUENCE [LARGE SCALE GENOMIC DNA]</scope>
    <source>
        <strain evidence="3">NM-5</strain>
    </source>
</reference>
<dbReference type="InterPro" id="IPR013738">
    <property type="entry name" value="Beta_galactosidase_Trimer"/>
</dbReference>
<dbReference type="InterPro" id="IPR003476">
    <property type="entry name" value="Glyco_hydro_42"/>
</dbReference>
<sequence>MPRRRYHELAQEGAEFARIGDRILGTTLSVKGAVLIDSDQDEAHQTLPMGLPSPDDQRRVILRELLRRKIAAGFINARDSFEGLKVIFMPGFILVDEDLAARLADFVKDGGLLVATARSATRHRNNRACEFAPPAFLNDVFGVTIEEFGKLEHGSIDLEVGKWTSVESGGAIWCGHHRKPDDSMSYWALLSR</sequence>
<dbReference type="Gene3D" id="3.40.50.880">
    <property type="match status" value="1"/>
</dbReference>
<dbReference type="RefSeq" id="WP_075081085.1">
    <property type="nucleotide sequence ID" value="NZ_BDCO01000003.1"/>
</dbReference>
<dbReference type="EMBL" id="BDCO01000003">
    <property type="protein sequence ID" value="GAT35256.1"/>
    <property type="molecule type" value="Genomic_DNA"/>
</dbReference>
<dbReference type="PANTHER" id="PTHR36447:SF2">
    <property type="entry name" value="BETA-GALACTOSIDASE YESZ"/>
    <property type="match status" value="1"/>
</dbReference>